<protein>
    <submittedName>
        <fullName evidence="2">LytR family transcriptional regulator</fullName>
    </submittedName>
</protein>
<accession>A0A6L6G9R0</accession>
<comment type="caution">
    <text evidence="2">The sequence shown here is derived from an EMBL/GenBank/DDBJ whole genome shotgun (WGS) entry which is preliminary data.</text>
</comment>
<dbReference type="AlphaFoldDB" id="A0A6L6G9R0"/>
<feature type="domain" description="Csm6 HEPN" evidence="1">
    <location>
        <begin position="79"/>
        <end position="251"/>
    </location>
</feature>
<evidence type="ECO:0000313" key="3">
    <source>
        <dbReference type="Proteomes" id="UP000483839"/>
    </source>
</evidence>
<dbReference type="InterPro" id="IPR053941">
    <property type="entry name" value="Csm6_HEPN"/>
</dbReference>
<evidence type="ECO:0000313" key="2">
    <source>
        <dbReference type="EMBL" id="MTD02008.1"/>
    </source>
</evidence>
<gene>
    <name evidence="2" type="ORF">GKS16_06965</name>
</gene>
<dbReference type="RefSeq" id="WP_100912084.1">
    <property type="nucleotide sequence ID" value="NZ_CP022435.1"/>
</dbReference>
<dbReference type="EMBL" id="WLXI01000047">
    <property type="protein sequence ID" value="MTD02008.1"/>
    <property type="molecule type" value="Genomic_DNA"/>
</dbReference>
<organism evidence="2 3">
    <name type="scientific">Streptococcus uberis</name>
    <dbReference type="NCBI Taxonomy" id="1349"/>
    <lineage>
        <taxon>Bacteria</taxon>
        <taxon>Bacillati</taxon>
        <taxon>Bacillota</taxon>
        <taxon>Bacilli</taxon>
        <taxon>Lactobacillales</taxon>
        <taxon>Streptococcaceae</taxon>
        <taxon>Streptococcus</taxon>
    </lineage>
</organism>
<dbReference type="Proteomes" id="UP000483839">
    <property type="component" value="Unassembled WGS sequence"/>
</dbReference>
<sequence>MTDLENTLHILLDVYAYNHAFRVAKSIPQFPSDALFLIELLKERRELNLDFLSQHAKEVADIESQYGISLQVNDSIEEEQLANYIYDLEIKVKNGEIIDFVRSVSPILYRLFLRLIRKQIPNFDHYVRDAKNDQYDTWEFDRMKEAQHPIFESFLGQRQSRNVTTRSLADLLQLSQLPENVKETVRQLRQFEKSVRNPLAHLIKAFDEEELHRTTQFSSLEFLNKIIELATYSGVMYQREPFYFDQINTVIESQFSPKK</sequence>
<proteinExistence type="predicted"/>
<reference evidence="2 3" key="1">
    <citation type="submission" date="2019-11" db="EMBL/GenBank/DDBJ databases">
        <title>Streptococcus uberis isolated from clinical mastitis cases on a southeastern Queensland dairy.</title>
        <authorList>
            <person name="Workentine M.L."/>
            <person name="Price R."/>
            <person name="Olchowy T."/>
        </authorList>
    </citation>
    <scope>NUCLEOTIDE SEQUENCE [LARGE SCALE GENOMIC DNA]</scope>
    <source>
        <strain evidence="2 3">OLC4459-A17</strain>
    </source>
</reference>
<evidence type="ECO:0000259" key="1">
    <source>
        <dbReference type="Pfam" id="PF09659"/>
    </source>
</evidence>
<dbReference type="Pfam" id="PF09659">
    <property type="entry name" value="Cas_Csm6_HEPN"/>
    <property type="match status" value="1"/>
</dbReference>
<name>A0A6L6G9R0_STRUB</name>